<keyword evidence="4" id="KW-1185">Reference proteome</keyword>
<dbReference type="Proteomes" id="UP000008068">
    <property type="component" value="Unassembled WGS sequence"/>
</dbReference>
<dbReference type="HOGENOM" id="CLU_062086_0_0_1"/>
<accession>G0N4L4</accession>
<evidence type="ECO:0000313" key="4">
    <source>
        <dbReference type="Proteomes" id="UP000008068"/>
    </source>
</evidence>
<feature type="domain" description="Nucleolus and neural progenitor protein-like N-terminal" evidence="2">
    <location>
        <begin position="55"/>
        <end position="192"/>
    </location>
</feature>
<gene>
    <name evidence="3" type="ORF">CAEBREN_05048</name>
</gene>
<proteinExistence type="predicted"/>
<feature type="region of interest" description="Disordered" evidence="1">
    <location>
        <begin position="354"/>
        <end position="393"/>
    </location>
</feature>
<dbReference type="OMA" id="WINLSLV"/>
<dbReference type="eggNOG" id="ENOG502T0SN">
    <property type="taxonomic scope" value="Eukaryota"/>
</dbReference>
<dbReference type="InterPro" id="IPR027951">
    <property type="entry name" value="Nepro_N"/>
</dbReference>
<dbReference type="InParanoid" id="G0N4L4"/>
<dbReference type="AlphaFoldDB" id="G0N4L4"/>
<dbReference type="FunCoup" id="G0N4L4">
    <property type="interactions" value="1"/>
</dbReference>
<dbReference type="EMBL" id="GL379838">
    <property type="protein sequence ID" value="EGT52780.1"/>
    <property type="molecule type" value="Genomic_DNA"/>
</dbReference>
<organism evidence="4">
    <name type="scientific">Caenorhabditis brenneri</name>
    <name type="common">Nematode worm</name>
    <dbReference type="NCBI Taxonomy" id="135651"/>
    <lineage>
        <taxon>Eukaryota</taxon>
        <taxon>Metazoa</taxon>
        <taxon>Ecdysozoa</taxon>
        <taxon>Nematoda</taxon>
        <taxon>Chromadorea</taxon>
        <taxon>Rhabditida</taxon>
        <taxon>Rhabditina</taxon>
        <taxon>Rhabditomorpha</taxon>
        <taxon>Rhabditoidea</taxon>
        <taxon>Rhabditidae</taxon>
        <taxon>Peloderinae</taxon>
        <taxon>Caenorhabditis</taxon>
    </lineage>
</organism>
<evidence type="ECO:0000256" key="1">
    <source>
        <dbReference type="SAM" id="MobiDB-lite"/>
    </source>
</evidence>
<reference evidence="4" key="1">
    <citation type="submission" date="2011-07" db="EMBL/GenBank/DDBJ databases">
        <authorList>
            <consortium name="Caenorhabditis brenneri Sequencing and Analysis Consortium"/>
            <person name="Wilson R.K."/>
        </authorList>
    </citation>
    <scope>NUCLEOTIDE SEQUENCE [LARGE SCALE GENOMIC DNA]</scope>
    <source>
        <strain evidence="4">PB2801</strain>
    </source>
</reference>
<dbReference type="Pfam" id="PF14780">
    <property type="entry name" value="NEPRO_N"/>
    <property type="match status" value="1"/>
</dbReference>
<protein>
    <recommendedName>
        <fullName evidence="2">Nucleolus and neural progenitor protein-like N-terminal domain-containing protein</fullName>
    </recommendedName>
</protein>
<evidence type="ECO:0000313" key="3">
    <source>
        <dbReference type="EMBL" id="EGT52780.1"/>
    </source>
</evidence>
<feature type="compositionally biased region" description="Basic residues" evidence="1">
    <location>
        <begin position="382"/>
        <end position="393"/>
    </location>
</feature>
<name>G0N4L4_CAEBE</name>
<evidence type="ECO:0000259" key="2">
    <source>
        <dbReference type="Pfam" id="PF14780"/>
    </source>
</evidence>
<feature type="compositionally biased region" description="Low complexity" evidence="1">
    <location>
        <begin position="370"/>
        <end position="381"/>
    </location>
</feature>
<dbReference type="OrthoDB" id="5816211at2759"/>
<sequence>MQSNLEIDDSLAGLIDKYCCEIPVCFFERYPTNDASTVRTMNFALKCIVEQLRCPIKTETEAVTNWLIYKHTGPQRHQKFFGYFRQLNRELKRYNDITLVKKLNLVLKKTEVSGDSMYKLEASAIKYIGCAYLRRIYLLEKIRNSCVMCADKALGLLELGHWTNLGIVVVALCSQIHLEALKQIAEMEKAYKTASTVFRNVDNKFPEHLADLEVVQKIKSEPGKFDIRKTKYSTVPYISRLLKFSSKKIVEAQAENDFRTKTSVIISKILKDESSMKIETSQQSEITTQLDVFDIGISLPREDAGPLKSSCYSSLTTVLKSDDEEDDNVFTSPVLFGSKVVKKEIHLNNKESFAPAVAKNHKPKKDLKKSSTPSTLTLLSSSKKKKQKKHRII</sequence>